<feature type="region of interest" description="Disordered" evidence="1">
    <location>
        <begin position="89"/>
        <end position="109"/>
    </location>
</feature>
<dbReference type="EMBL" id="VDEP01000073">
    <property type="protein sequence ID" value="KAA1133214.1"/>
    <property type="molecule type" value="Genomic_DNA"/>
</dbReference>
<evidence type="ECO:0000313" key="3">
    <source>
        <dbReference type="Proteomes" id="UP000325313"/>
    </source>
</evidence>
<feature type="region of interest" description="Disordered" evidence="1">
    <location>
        <begin position="138"/>
        <end position="174"/>
    </location>
</feature>
<feature type="compositionally biased region" description="Polar residues" evidence="1">
    <location>
        <begin position="151"/>
        <end position="172"/>
    </location>
</feature>
<organism evidence="2 3">
    <name type="scientific">Puccinia graminis f. sp. tritici</name>
    <dbReference type="NCBI Taxonomy" id="56615"/>
    <lineage>
        <taxon>Eukaryota</taxon>
        <taxon>Fungi</taxon>
        <taxon>Dikarya</taxon>
        <taxon>Basidiomycota</taxon>
        <taxon>Pucciniomycotina</taxon>
        <taxon>Pucciniomycetes</taxon>
        <taxon>Pucciniales</taxon>
        <taxon>Pucciniaceae</taxon>
        <taxon>Puccinia</taxon>
    </lineage>
</organism>
<protein>
    <submittedName>
        <fullName evidence="2">Uncharacterized protein</fullName>
    </submittedName>
</protein>
<feature type="region of interest" description="Disordered" evidence="1">
    <location>
        <begin position="180"/>
        <end position="199"/>
    </location>
</feature>
<gene>
    <name evidence="2" type="ORF">PGTUg99_027455</name>
</gene>
<dbReference type="AlphaFoldDB" id="A0A5B0S9M9"/>
<dbReference type="Proteomes" id="UP000325313">
    <property type="component" value="Unassembled WGS sequence"/>
</dbReference>
<accession>A0A5B0S9M9</accession>
<sequence>MRRVARATRRTVSLLLTLRRVARLDVGKRSAALSLGLQIDLQPPHPPLSLGAADRSAAPTSSSQPGGCRSICSPHHITSAWGLQIDLQPPPPPLSLGAADRSAAPTTSLSRPLPTTFLIDLKISIILVSTNHDLLRLTTTSPRPSNALAESGSSYYASDNSKYPKPDTSSQPGGCRSICSPHAPQPPHLHRVESRDSTQGKYMTYPASSRATRRRASRRLVQPHGAVQVHMTRHAASKAGSMQGYTVV</sequence>
<feature type="region of interest" description="Disordered" evidence="1">
    <location>
        <begin position="46"/>
        <end position="69"/>
    </location>
</feature>
<proteinExistence type="predicted"/>
<evidence type="ECO:0000313" key="2">
    <source>
        <dbReference type="EMBL" id="KAA1133214.1"/>
    </source>
</evidence>
<comment type="caution">
    <text evidence="2">The sequence shown here is derived from an EMBL/GenBank/DDBJ whole genome shotgun (WGS) entry which is preliminary data.</text>
</comment>
<name>A0A5B0S9M9_PUCGR</name>
<reference evidence="2 3" key="1">
    <citation type="submission" date="2019-05" db="EMBL/GenBank/DDBJ databases">
        <title>Emergence of the Ug99 lineage of the wheat stem rust pathogen through somatic hybridization.</title>
        <authorList>
            <person name="Li F."/>
            <person name="Upadhyaya N.M."/>
            <person name="Sperschneider J."/>
            <person name="Matny O."/>
            <person name="Nguyen-Phuc H."/>
            <person name="Mago R."/>
            <person name="Raley C."/>
            <person name="Miller M.E."/>
            <person name="Silverstein K.A.T."/>
            <person name="Henningsen E."/>
            <person name="Hirsch C.D."/>
            <person name="Visser B."/>
            <person name="Pretorius Z.A."/>
            <person name="Steffenson B.J."/>
            <person name="Schwessinger B."/>
            <person name="Dodds P.N."/>
            <person name="Figueroa M."/>
        </authorList>
    </citation>
    <scope>NUCLEOTIDE SEQUENCE [LARGE SCALE GENOMIC DNA]</scope>
    <source>
        <strain evidence="2 3">Ug99</strain>
    </source>
</reference>
<evidence type="ECO:0000256" key="1">
    <source>
        <dbReference type="SAM" id="MobiDB-lite"/>
    </source>
</evidence>